<sequence length="69" mass="7662">MDGYELFENSSSLEEFHGLEIISQSAPIRGKACSISEDETLCRSWLAISQDPIFDNTQSKAASWDHVLG</sequence>
<gene>
    <name evidence="1" type="ORF">ILEXP_LOCUS6377</name>
</gene>
<reference evidence="1 2" key="1">
    <citation type="submission" date="2024-02" db="EMBL/GenBank/DDBJ databases">
        <authorList>
            <person name="Vignale AGUSTIN F."/>
            <person name="Sosa J E."/>
            <person name="Modenutti C."/>
        </authorList>
    </citation>
    <scope>NUCLEOTIDE SEQUENCE [LARGE SCALE GENOMIC DNA]</scope>
</reference>
<dbReference type="EMBL" id="CAUOFW020000928">
    <property type="protein sequence ID" value="CAK9139022.1"/>
    <property type="molecule type" value="Genomic_DNA"/>
</dbReference>
<keyword evidence="2" id="KW-1185">Reference proteome</keyword>
<dbReference type="Proteomes" id="UP001642360">
    <property type="component" value="Unassembled WGS sequence"/>
</dbReference>
<dbReference type="AlphaFoldDB" id="A0ABC8R4P8"/>
<accession>A0ABC8R4P8</accession>
<protein>
    <submittedName>
        <fullName evidence="1">Uncharacterized protein</fullName>
    </submittedName>
</protein>
<organism evidence="1 2">
    <name type="scientific">Ilex paraguariensis</name>
    <name type="common">yerba mate</name>
    <dbReference type="NCBI Taxonomy" id="185542"/>
    <lineage>
        <taxon>Eukaryota</taxon>
        <taxon>Viridiplantae</taxon>
        <taxon>Streptophyta</taxon>
        <taxon>Embryophyta</taxon>
        <taxon>Tracheophyta</taxon>
        <taxon>Spermatophyta</taxon>
        <taxon>Magnoliopsida</taxon>
        <taxon>eudicotyledons</taxon>
        <taxon>Gunneridae</taxon>
        <taxon>Pentapetalae</taxon>
        <taxon>asterids</taxon>
        <taxon>campanulids</taxon>
        <taxon>Aquifoliales</taxon>
        <taxon>Aquifoliaceae</taxon>
        <taxon>Ilex</taxon>
    </lineage>
</organism>
<name>A0ABC8R4P8_9AQUA</name>
<evidence type="ECO:0000313" key="2">
    <source>
        <dbReference type="Proteomes" id="UP001642360"/>
    </source>
</evidence>
<feature type="non-terminal residue" evidence="1">
    <location>
        <position position="69"/>
    </location>
</feature>
<comment type="caution">
    <text evidence="1">The sequence shown here is derived from an EMBL/GenBank/DDBJ whole genome shotgun (WGS) entry which is preliminary data.</text>
</comment>
<evidence type="ECO:0000313" key="1">
    <source>
        <dbReference type="EMBL" id="CAK9139022.1"/>
    </source>
</evidence>
<proteinExistence type="predicted"/>